<feature type="transmembrane region" description="Helical" evidence="6">
    <location>
        <begin position="99"/>
        <end position="124"/>
    </location>
</feature>
<feature type="transmembrane region" description="Helical" evidence="6">
    <location>
        <begin position="130"/>
        <end position="148"/>
    </location>
</feature>
<evidence type="ECO:0000256" key="6">
    <source>
        <dbReference type="SAM" id="Phobius"/>
    </source>
</evidence>
<feature type="transmembrane region" description="Helical" evidence="6">
    <location>
        <begin position="258"/>
        <end position="278"/>
    </location>
</feature>
<dbReference type="InterPro" id="IPR002797">
    <property type="entry name" value="Polysacc_synth"/>
</dbReference>
<evidence type="ECO:0000313" key="7">
    <source>
        <dbReference type="EMBL" id="STZ27032.1"/>
    </source>
</evidence>
<name>A0A378RJ45_MYROD</name>
<keyword evidence="4 6" id="KW-1133">Transmembrane helix</keyword>
<feature type="transmembrane region" description="Helical" evidence="6">
    <location>
        <begin position="53"/>
        <end position="78"/>
    </location>
</feature>
<feature type="transmembrane region" description="Helical" evidence="6">
    <location>
        <begin position="183"/>
        <end position="206"/>
    </location>
</feature>
<feature type="transmembrane region" description="Helical" evidence="6">
    <location>
        <begin position="328"/>
        <end position="356"/>
    </location>
</feature>
<keyword evidence="5 6" id="KW-0472">Membrane</keyword>
<evidence type="ECO:0000313" key="8">
    <source>
        <dbReference type="Proteomes" id="UP000255024"/>
    </source>
</evidence>
<feature type="transmembrane region" description="Helical" evidence="6">
    <location>
        <begin position="368"/>
        <end position="392"/>
    </location>
</feature>
<dbReference type="InterPro" id="IPR050833">
    <property type="entry name" value="Poly_Biosynth_Transport"/>
</dbReference>
<feature type="transmembrane region" description="Helical" evidence="6">
    <location>
        <begin position="20"/>
        <end position="41"/>
    </location>
</feature>
<feature type="transmembrane region" description="Helical" evidence="6">
    <location>
        <begin position="160"/>
        <end position="177"/>
    </location>
</feature>
<reference evidence="7 8" key="1">
    <citation type="submission" date="2018-06" db="EMBL/GenBank/DDBJ databases">
        <authorList>
            <consortium name="Pathogen Informatics"/>
            <person name="Doyle S."/>
        </authorList>
    </citation>
    <scope>NUCLEOTIDE SEQUENCE [LARGE SCALE GENOMIC DNA]</scope>
    <source>
        <strain evidence="7 8">NCTC11179</strain>
    </source>
</reference>
<evidence type="ECO:0000256" key="1">
    <source>
        <dbReference type="ARBA" id="ARBA00004651"/>
    </source>
</evidence>
<evidence type="ECO:0000256" key="5">
    <source>
        <dbReference type="ARBA" id="ARBA00023136"/>
    </source>
</evidence>
<dbReference type="PANTHER" id="PTHR30250:SF11">
    <property type="entry name" value="O-ANTIGEN TRANSPORTER-RELATED"/>
    <property type="match status" value="1"/>
</dbReference>
<proteinExistence type="predicted"/>
<keyword evidence="2" id="KW-1003">Cell membrane</keyword>
<protein>
    <submittedName>
        <fullName evidence="7">O-antigen transporter</fullName>
    </submittedName>
</protein>
<organism evidence="7 8">
    <name type="scientific">Myroides odoratus</name>
    <name type="common">Flavobacterium odoratum</name>
    <dbReference type="NCBI Taxonomy" id="256"/>
    <lineage>
        <taxon>Bacteria</taxon>
        <taxon>Pseudomonadati</taxon>
        <taxon>Bacteroidota</taxon>
        <taxon>Flavobacteriia</taxon>
        <taxon>Flavobacteriales</taxon>
        <taxon>Flavobacteriaceae</taxon>
        <taxon>Myroides</taxon>
    </lineage>
</organism>
<feature type="transmembrane region" description="Helical" evidence="6">
    <location>
        <begin position="227"/>
        <end position="252"/>
    </location>
</feature>
<dbReference type="EMBL" id="UGQL01000001">
    <property type="protein sequence ID" value="STZ27032.1"/>
    <property type="molecule type" value="Genomic_DNA"/>
</dbReference>
<comment type="subcellular location">
    <subcellularLocation>
        <location evidence="1">Cell membrane</location>
        <topology evidence="1">Multi-pass membrane protein</topology>
    </subcellularLocation>
</comment>
<gene>
    <name evidence="7" type="primary">rfbX_1</name>
    <name evidence="7" type="ORF">NCTC11179_00559</name>
</gene>
<dbReference type="RefSeq" id="WP_236594017.1">
    <property type="nucleotide sequence ID" value="NZ_CP068107.1"/>
</dbReference>
<evidence type="ECO:0000256" key="2">
    <source>
        <dbReference type="ARBA" id="ARBA00022475"/>
    </source>
</evidence>
<keyword evidence="8" id="KW-1185">Reference proteome</keyword>
<feature type="transmembrane region" description="Helical" evidence="6">
    <location>
        <begin position="299"/>
        <end position="322"/>
    </location>
</feature>
<dbReference type="PANTHER" id="PTHR30250">
    <property type="entry name" value="PST FAMILY PREDICTED COLANIC ACID TRANSPORTER"/>
    <property type="match status" value="1"/>
</dbReference>
<dbReference type="GO" id="GO:0005886">
    <property type="term" value="C:plasma membrane"/>
    <property type="evidence" value="ECO:0007669"/>
    <property type="project" value="UniProtKB-SubCell"/>
</dbReference>
<dbReference type="Pfam" id="PF01943">
    <property type="entry name" value="Polysacc_synt"/>
    <property type="match status" value="1"/>
</dbReference>
<evidence type="ECO:0000256" key="4">
    <source>
        <dbReference type="ARBA" id="ARBA00022989"/>
    </source>
</evidence>
<dbReference type="Proteomes" id="UP000255024">
    <property type="component" value="Unassembled WGS sequence"/>
</dbReference>
<accession>A0A378RJ45</accession>
<keyword evidence="3 6" id="KW-0812">Transmembrane</keyword>
<evidence type="ECO:0000256" key="3">
    <source>
        <dbReference type="ARBA" id="ARBA00022692"/>
    </source>
</evidence>
<dbReference type="AlphaFoldDB" id="A0A378RJ45"/>
<sequence length="414" mass="47536">MELIKKIKEKLRNKDAKTLIENFISLSALQLVGMVLPLITLPYVLRVLGFEKYGVIVFSASLIAYFQSLTDFSFRITAVRDVAIFRNSPSKLNLIYSKVIWIKGIFLLISLLVITGIVLCVPSFYEYKEIYALSSLMLIGYALFPEWFFQGIEKMRYITYLNLGIKAFFTICIFVFIQSEEDYWIYPLLQGAGFIGAGIIGQYLLMRKYKLKLIWLPKKIIIDTIKNNFPLFINQFVPTLYNNTSTFLLGVLGTKSLVGMYQAILTIVNLAVTIIDVFSRVFFPFLNRKKDAFPKYRKILLAVTTVLSIGILASSKLIFWYLNIKYEHAFWVLLILVIGLIGYAFSNIFGLNYFLIKRMDKLVMKNTIRASLLGFVLAFPLITYFGIIGAAINLSFSRWMMGGGLYVKYLKNKK</sequence>